<dbReference type="SUPFAM" id="SSF47095">
    <property type="entry name" value="HMG-box"/>
    <property type="match status" value="1"/>
</dbReference>
<dbReference type="GO" id="GO:0030154">
    <property type="term" value="P:cell differentiation"/>
    <property type="evidence" value="ECO:0007669"/>
    <property type="project" value="TreeGrafter"/>
</dbReference>
<evidence type="ECO:0000256" key="5">
    <source>
        <dbReference type="SAM" id="MobiDB-lite"/>
    </source>
</evidence>
<keyword evidence="8" id="KW-1185">Reference proteome</keyword>
<keyword evidence="1" id="KW-0805">Transcription regulation</keyword>
<dbReference type="STRING" id="1367422.A0A178Z2D8"/>
<dbReference type="PROSITE" id="PS50118">
    <property type="entry name" value="HMG_BOX_2"/>
    <property type="match status" value="1"/>
</dbReference>
<evidence type="ECO:0000256" key="3">
    <source>
        <dbReference type="ARBA" id="ARBA00023163"/>
    </source>
</evidence>
<dbReference type="SMART" id="SM00398">
    <property type="entry name" value="HMG"/>
    <property type="match status" value="1"/>
</dbReference>
<dbReference type="OrthoDB" id="6247875at2759"/>
<dbReference type="RefSeq" id="XP_018687326.1">
    <property type="nucleotide sequence ID" value="XM_018843343.1"/>
</dbReference>
<dbReference type="PANTHER" id="PTHR10270:SF161">
    <property type="entry name" value="SEX-DETERMINING REGION Y PROTEIN"/>
    <property type="match status" value="1"/>
</dbReference>
<dbReference type="PANTHER" id="PTHR10270">
    <property type="entry name" value="SOX TRANSCRIPTION FACTOR"/>
    <property type="match status" value="1"/>
</dbReference>
<keyword evidence="4" id="KW-0539">Nucleus</keyword>
<dbReference type="GO" id="GO:0005634">
    <property type="term" value="C:nucleus"/>
    <property type="evidence" value="ECO:0007669"/>
    <property type="project" value="UniProtKB-UniRule"/>
</dbReference>
<protein>
    <recommendedName>
        <fullName evidence="6">HMG box domain-containing protein</fullName>
    </recommendedName>
</protein>
<evidence type="ECO:0000259" key="6">
    <source>
        <dbReference type="PROSITE" id="PS50118"/>
    </source>
</evidence>
<dbReference type="CDD" id="cd01389">
    <property type="entry name" value="HMG-box_ROX1-like"/>
    <property type="match status" value="1"/>
</dbReference>
<evidence type="ECO:0000256" key="1">
    <source>
        <dbReference type="ARBA" id="ARBA00023015"/>
    </source>
</evidence>
<dbReference type="GO" id="GO:0000978">
    <property type="term" value="F:RNA polymerase II cis-regulatory region sequence-specific DNA binding"/>
    <property type="evidence" value="ECO:0007669"/>
    <property type="project" value="TreeGrafter"/>
</dbReference>
<feature type="DNA-binding region" description="HMG box" evidence="4">
    <location>
        <begin position="151"/>
        <end position="219"/>
    </location>
</feature>
<feature type="compositionally biased region" description="Low complexity" evidence="5">
    <location>
        <begin position="102"/>
        <end position="128"/>
    </location>
</feature>
<dbReference type="InterPro" id="IPR009071">
    <property type="entry name" value="HMG_box_dom"/>
</dbReference>
<sequence length="436" mass="48224">MENFSEPVPDDNDQQSLTPVGLSGREMDIMWKMGVASFPSTNNMLVIPSSMAIKLSKDNVDDLHSRFKAHFGIAQAVATHHPSANVFLIHQPLEPGAAEFGPPDMSSSPAPSTSSMSMMSTPSPASDPARARSTKALAAKSLRLPGKKSRVPRPPNAFILYRAKNHPIVKKANPEMANNDISVILGKKWRAESEQVRTHFKQLAETIKARHALENPGYQYSPRKPSEKKRRMTPRKLAALRTARVKNNSESVSDLEMTDANDVGESKGRNSKAADNSSVLNDTVADFYHVNEPISAAGLMGSERTFYPSRIHHGDQGEMTVVLPAGHGSLEYDYAVRMSHFQHIRPEDEMAVGGRTEASEWDEPPYTRATWAALASDEYMNALIDWDAIASRDALVVQNAGRAEQELPALESLHFANQEEYAQFLEQIHRALEVME</sequence>
<name>A0A178Z2D8_9EURO</name>
<accession>A0A178Z2D8</accession>
<comment type="caution">
    <text evidence="7">The sequence shown here is derived from an EMBL/GenBank/DDBJ whole genome shotgun (WGS) entry which is preliminary data.</text>
</comment>
<evidence type="ECO:0000313" key="7">
    <source>
        <dbReference type="EMBL" id="OAP53959.1"/>
    </source>
</evidence>
<gene>
    <name evidence="7" type="ORF">AYL99_11839</name>
</gene>
<proteinExistence type="predicted"/>
<dbReference type="GO" id="GO:0000122">
    <property type="term" value="P:negative regulation of transcription by RNA polymerase II"/>
    <property type="evidence" value="ECO:0007669"/>
    <property type="project" value="TreeGrafter"/>
</dbReference>
<reference evidence="7 8" key="1">
    <citation type="submission" date="2016-04" db="EMBL/GenBank/DDBJ databases">
        <title>Draft genome of Fonsecaea erecta CBS 125763.</title>
        <authorList>
            <person name="Weiss V.A."/>
            <person name="Vicente V.A."/>
            <person name="Raittz R.T."/>
            <person name="Moreno L.F."/>
            <person name="De Souza E.M."/>
            <person name="Pedrosa F.O."/>
            <person name="Steffens M.B."/>
            <person name="Faoro H."/>
            <person name="Tadra-Sfeir M.Z."/>
            <person name="Najafzadeh M.J."/>
            <person name="Felipe M.S."/>
            <person name="Teixeira M."/>
            <person name="Sun J."/>
            <person name="Xi L."/>
            <person name="Gomes R."/>
            <person name="De Azevedo C.M."/>
            <person name="Salgado C.G."/>
            <person name="Da Silva M.B."/>
            <person name="Nascimento M.F."/>
            <person name="Queiroz-Telles F."/>
            <person name="Attili D.S."/>
            <person name="Gorbushina A."/>
        </authorList>
    </citation>
    <scope>NUCLEOTIDE SEQUENCE [LARGE SCALE GENOMIC DNA]</scope>
    <source>
        <strain evidence="7 8">CBS 125763</strain>
    </source>
</reference>
<dbReference type="Proteomes" id="UP000078343">
    <property type="component" value="Unassembled WGS sequence"/>
</dbReference>
<feature type="region of interest" description="Disordered" evidence="5">
    <location>
        <begin position="214"/>
        <end position="275"/>
    </location>
</feature>
<feature type="region of interest" description="Disordered" evidence="5">
    <location>
        <begin position="1"/>
        <end position="20"/>
    </location>
</feature>
<dbReference type="GO" id="GO:0001228">
    <property type="term" value="F:DNA-binding transcription activator activity, RNA polymerase II-specific"/>
    <property type="evidence" value="ECO:0007669"/>
    <property type="project" value="TreeGrafter"/>
</dbReference>
<dbReference type="FunFam" id="1.10.30.10:FF:000041">
    <property type="entry name" value="HMG box family protein"/>
    <property type="match status" value="1"/>
</dbReference>
<dbReference type="AlphaFoldDB" id="A0A178Z2D8"/>
<evidence type="ECO:0000313" key="8">
    <source>
        <dbReference type="Proteomes" id="UP000078343"/>
    </source>
</evidence>
<dbReference type="InterPro" id="IPR050140">
    <property type="entry name" value="SRY-related_HMG-box_TF-like"/>
</dbReference>
<keyword evidence="2 4" id="KW-0238">DNA-binding</keyword>
<dbReference type="Gene3D" id="1.10.30.10">
    <property type="entry name" value="High mobility group box domain"/>
    <property type="match status" value="1"/>
</dbReference>
<dbReference type="GeneID" id="30016006"/>
<evidence type="ECO:0000256" key="2">
    <source>
        <dbReference type="ARBA" id="ARBA00023125"/>
    </source>
</evidence>
<organism evidence="7 8">
    <name type="scientific">Fonsecaea erecta</name>
    <dbReference type="NCBI Taxonomy" id="1367422"/>
    <lineage>
        <taxon>Eukaryota</taxon>
        <taxon>Fungi</taxon>
        <taxon>Dikarya</taxon>
        <taxon>Ascomycota</taxon>
        <taxon>Pezizomycotina</taxon>
        <taxon>Eurotiomycetes</taxon>
        <taxon>Chaetothyriomycetidae</taxon>
        <taxon>Chaetothyriales</taxon>
        <taxon>Herpotrichiellaceae</taxon>
        <taxon>Fonsecaea</taxon>
    </lineage>
</organism>
<evidence type="ECO:0000256" key="4">
    <source>
        <dbReference type="PROSITE-ProRule" id="PRU00267"/>
    </source>
</evidence>
<dbReference type="InterPro" id="IPR036910">
    <property type="entry name" value="HMG_box_dom_sf"/>
</dbReference>
<keyword evidence="3" id="KW-0804">Transcription</keyword>
<dbReference type="Pfam" id="PF00505">
    <property type="entry name" value="HMG_box"/>
    <property type="match status" value="1"/>
</dbReference>
<feature type="region of interest" description="Disordered" evidence="5">
    <location>
        <begin position="97"/>
        <end position="129"/>
    </location>
</feature>
<feature type="domain" description="HMG box" evidence="6">
    <location>
        <begin position="151"/>
        <end position="219"/>
    </location>
</feature>
<dbReference type="EMBL" id="LVYI01000017">
    <property type="protein sequence ID" value="OAP53959.1"/>
    <property type="molecule type" value="Genomic_DNA"/>
</dbReference>